<evidence type="ECO:0000313" key="2">
    <source>
        <dbReference type="EMBL" id="GAT01251.1"/>
    </source>
</evidence>
<feature type="region of interest" description="Disordered" evidence="1">
    <location>
        <begin position="165"/>
        <end position="189"/>
    </location>
</feature>
<feature type="compositionally biased region" description="Basic and acidic residues" evidence="1">
    <location>
        <begin position="174"/>
        <end position="189"/>
    </location>
</feature>
<protein>
    <submittedName>
        <fullName evidence="2">Uncharacterized protein</fullName>
    </submittedName>
</protein>
<gene>
    <name evidence="2" type="ORF">RMCFA_1365</name>
</gene>
<dbReference type="Proteomes" id="UP000069705">
    <property type="component" value="Unassembled WGS sequence"/>
</dbReference>
<organism evidence="2 3">
    <name type="scientific">Mycolicibacterium fortuitum subsp. acetamidolyticum</name>
    <dbReference type="NCBI Taxonomy" id="144550"/>
    <lineage>
        <taxon>Bacteria</taxon>
        <taxon>Bacillati</taxon>
        <taxon>Actinomycetota</taxon>
        <taxon>Actinomycetes</taxon>
        <taxon>Mycobacteriales</taxon>
        <taxon>Mycobacteriaceae</taxon>
        <taxon>Mycolicibacterium</taxon>
    </lineage>
</organism>
<sequence length="189" mass="20480">MGRPSARTVAMRDQIVAALRGEWPLPVSTRRVCELLGAHRYSETGYRVYPQLCALDRLGVVERIRGDADCRDVFWRFVGDPTDADLNAIVDGMGSPQPAAAGSGAGELDGDTELMLSTLDGYIKALDGAEKRFVEAATSGDQEKETDAADDLAGLVRRFVDFCNNWPAPASANSDRRRSGRRMEGGQDG</sequence>
<dbReference type="AlphaFoldDB" id="A0A124E3W7"/>
<proteinExistence type="predicted"/>
<accession>A0A124E3W7</accession>
<evidence type="ECO:0000313" key="3">
    <source>
        <dbReference type="Proteomes" id="UP000069705"/>
    </source>
</evidence>
<comment type="caution">
    <text evidence="2">The sequence shown here is derived from an EMBL/GenBank/DDBJ whole genome shotgun (WGS) entry which is preliminary data.</text>
</comment>
<dbReference type="EMBL" id="BCSZ01000012">
    <property type="protein sequence ID" value="GAT01251.1"/>
    <property type="molecule type" value="Genomic_DNA"/>
</dbReference>
<reference evidence="2 3" key="1">
    <citation type="journal article" date="2016" name="Genome Announc.">
        <title>Draft Genome Sequences of Five Rapidly Growing Mycobacterium Species, M. thermoresistibile, M. fortuitum subsp. acetamidolyticum, M. canariasense, M. brisbanense, and M. novocastrense.</title>
        <authorList>
            <person name="Katahira K."/>
            <person name="Ogura Y."/>
            <person name="Gotoh Y."/>
            <person name="Hayashi T."/>
        </authorList>
    </citation>
    <scope>NUCLEOTIDE SEQUENCE [LARGE SCALE GENOMIC DNA]</scope>
    <source>
        <strain evidence="2 3">JCM6368</strain>
    </source>
</reference>
<reference evidence="3" key="2">
    <citation type="submission" date="2016-02" db="EMBL/GenBank/DDBJ databases">
        <title>Draft genome sequence of five rapidly growing Mycobacterium species.</title>
        <authorList>
            <person name="Katahira K."/>
            <person name="Gotou Y."/>
            <person name="Iida K."/>
            <person name="Ogura Y."/>
            <person name="Hayashi T."/>
        </authorList>
    </citation>
    <scope>NUCLEOTIDE SEQUENCE [LARGE SCALE GENOMIC DNA]</scope>
    <source>
        <strain evidence="3">JCM6368</strain>
    </source>
</reference>
<evidence type="ECO:0000256" key="1">
    <source>
        <dbReference type="SAM" id="MobiDB-lite"/>
    </source>
</evidence>
<name>A0A124E3W7_MYCFO</name>